<sequence length="561" mass="63077">MSFSHLSVKGIPPLLVLCTIVLLLSDVGHSLPPLAITTPSLQQRAELNVDDPSPGFVYRGEMRSPDQIRKAGGFYSRGLQLQQSGKQLSGEQLSRGSSLFEHALGLKTTEYTRYVSTSADTKAALKFAIDDEGKEGKTGYVFKVRTDKKMVAVNPSLGSYSPFRYQKEHAVVGFIPQDQIVGWYKITDETHSFTPKGLQEAADKIQNNKLAFTENPAYDEKKYAKKRGGARPELAGFPKDHKAWAEKPWKEFKDKPVEDVFEQMLQRICGKVKAKRDTSCSPSFGSQGKPIPGGSKGGNPNVAKKPPKNGNPMDIAPGPARSKGKGKEVFHTRLTLRGTGSFAAGALLVGSPFLRDGWENLKRTNTVFGKAAQGFDTWMASIQEFIGGPLQPDIYGNALKKKIITGMGKALQLGFETVNQKWEREAAERKALDTKILQMAAEINTLLQACDESEEHSLDDTKFIEEYCPKLRSRVKAAEAKEEEEEKRRREEAEARMREWQESSEKLAEETRKAKEEWEKMEEEKKRKAEERKKTEELRRKQEARKRACRVSYRRLRKTPT</sequence>
<evidence type="ECO:0000256" key="3">
    <source>
        <dbReference type="ARBA" id="ARBA00023026"/>
    </source>
</evidence>
<accession>T5A8U1</accession>
<dbReference type="AlphaFoldDB" id="T5A8U1"/>
<keyword evidence="1" id="KW-0800">Toxin</keyword>
<evidence type="ECO:0000313" key="8">
    <source>
        <dbReference type="Proteomes" id="UP000019374"/>
    </source>
</evidence>
<dbReference type="Proteomes" id="UP000019374">
    <property type="component" value="Unassembled WGS sequence"/>
</dbReference>
<gene>
    <name evidence="7" type="ORF">OCS_02373</name>
</gene>
<reference evidence="7 8" key="1">
    <citation type="journal article" date="2013" name="Chin. Sci. Bull.">
        <title>Genome survey uncovers the secrets of sex and lifestyle in caterpillar fungus.</title>
        <authorList>
            <person name="Hu X."/>
            <person name="Zhang Y."/>
            <person name="Xiao G."/>
            <person name="Zheng P."/>
            <person name="Xia Y."/>
            <person name="Zhang X."/>
            <person name="St Leger R.J."/>
            <person name="Liu X."/>
            <person name="Wang C."/>
        </authorList>
    </citation>
    <scope>NUCLEOTIDE SEQUENCE [LARGE SCALE GENOMIC DNA]</scope>
    <source>
        <strain evidence="8">Co18 / CGMCC 3.14243</strain>
        <tissue evidence="7">Fruit-body</tissue>
    </source>
</reference>
<dbReference type="Pfam" id="PF01375">
    <property type="entry name" value="Enterotoxin_a"/>
    <property type="match status" value="1"/>
</dbReference>
<dbReference type="InterPro" id="IPR001144">
    <property type="entry name" value="Enterotoxin_A"/>
</dbReference>
<feature type="region of interest" description="Disordered" evidence="5">
    <location>
        <begin position="276"/>
        <end position="326"/>
    </location>
</feature>
<dbReference type="EMBL" id="KE652394">
    <property type="protein sequence ID" value="EQL01905.1"/>
    <property type="molecule type" value="Genomic_DNA"/>
</dbReference>
<feature type="signal peptide" evidence="6">
    <location>
        <begin position="1"/>
        <end position="30"/>
    </location>
</feature>
<dbReference type="PRINTS" id="PR00771">
    <property type="entry name" value="ENTEROTOXINA"/>
</dbReference>
<keyword evidence="4" id="KW-1015">Disulfide bond</keyword>
<evidence type="ECO:0000256" key="5">
    <source>
        <dbReference type="SAM" id="MobiDB-lite"/>
    </source>
</evidence>
<feature type="region of interest" description="Disordered" evidence="5">
    <location>
        <begin position="476"/>
        <end position="561"/>
    </location>
</feature>
<dbReference type="Gene3D" id="3.90.210.10">
    <property type="entry name" value="Heat-Labile Enterotoxin, subunit A"/>
    <property type="match status" value="1"/>
</dbReference>
<protein>
    <submittedName>
        <fullName evidence="7">Heat-labile enterotoxin IIA, A chain</fullName>
    </submittedName>
</protein>
<dbReference type="GO" id="GO:0090729">
    <property type="term" value="F:toxin activity"/>
    <property type="evidence" value="ECO:0007669"/>
    <property type="project" value="UniProtKB-KW"/>
</dbReference>
<evidence type="ECO:0000313" key="7">
    <source>
        <dbReference type="EMBL" id="EQL01905.1"/>
    </source>
</evidence>
<name>T5A8U1_OPHSC</name>
<evidence type="ECO:0000256" key="6">
    <source>
        <dbReference type="SAM" id="SignalP"/>
    </source>
</evidence>
<dbReference type="eggNOG" id="ENOG502RFNY">
    <property type="taxonomic scope" value="Eukaryota"/>
</dbReference>
<organism evidence="7 8">
    <name type="scientific">Ophiocordyceps sinensis (strain Co18 / CGMCC 3.14243)</name>
    <name type="common">Yarsagumba caterpillar fungus</name>
    <name type="synonym">Hirsutella sinensis</name>
    <dbReference type="NCBI Taxonomy" id="911162"/>
    <lineage>
        <taxon>Eukaryota</taxon>
        <taxon>Fungi</taxon>
        <taxon>Dikarya</taxon>
        <taxon>Ascomycota</taxon>
        <taxon>Pezizomycotina</taxon>
        <taxon>Sordariomycetes</taxon>
        <taxon>Hypocreomycetidae</taxon>
        <taxon>Hypocreales</taxon>
        <taxon>Ophiocordycipitaceae</taxon>
        <taxon>Ophiocordyceps</taxon>
    </lineage>
</organism>
<feature type="compositionally biased region" description="Basic and acidic residues" evidence="5">
    <location>
        <begin position="476"/>
        <end position="541"/>
    </location>
</feature>
<evidence type="ECO:0000256" key="1">
    <source>
        <dbReference type="ARBA" id="ARBA00022656"/>
    </source>
</evidence>
<dbReference type="SUPFAM" id="SSF56399">
    <property type="entry name" value="ADP-ribosylation"/>
    <property type="match status" value="1"/>
</dbReference>
<evidence type="ECO:0000256" key="4">
    <source>
        <dbReference type="ARBA" id="ARBA00023157"/>
    </source>
</evidence>
<keyword evidence="2 6" id="KW-0732">Signal</keyword>
<feature type="compositionally biased region" description="Basic residues" evidence="5">
    <location>
        <begin position="542"/>
        <end position="561"/>
    </location>
</feature>
<feature type="chain" id="PRO_5004596649" evidence="6">
    <location>
        <begin position="31"/>
        <end position="561"/>
    </location>
</feature>
<keyword evidence="3" id="KW-0843">Virulence</keyword>
<proteinExistence type="predicted"/>
<dbReference type="OrthoDB" id="4928190at2759"/>
<dbReference type="HOGENOM" id="CLU_485787_0_0_1"/>
<evidence type="ECO:0000256" key="2">
    <source>
        <dbReference type="ARBA" id="ARBA00022729"/>
    </source>
</evidence>